<comment type="caution">
    <text evidence="2">The sequence shown here is derived from an EMBL/GenBank/DDBJ whole genome shotgun (WGS) entry which is preliminary data.</text>
</comment>
<feature type="region of interest" description="Disordered" evidence="1">
    <location>
        <begin position="118"/>
        <end position="145"/>
    </location>
</feature>
<evidence type="ECO:0000256" key="1">
    <source>
        <dbReference type="SAM" id="MobiDB-lite"/>
    </source>
</evidence>
<proteinExistence type="predicted"/>
<dbReference type="EMBL" id="CAJNOC010002923">
    <property type="protein sequence ID" value="CAF0958235.1"/>
    <property type="molecule type" value="Genomic_DNA"/>
</dbReference>
<name>A0A814DK79_9BILA</name>
<dbReference type="OrthoDB" id="10632703at2759"/>
<reference evidence="2" key="1">
    <citation type="submission" date="2021-02" db="EMBL/GenBank/DDBJ databases">
        <authorList>
            <person name="Nowell W R."/>
        </authorList>
    </citation>
    <scope>NUCLEOTIDE SEQUENCE</scope>
    <source>
        <strain evidence="2">Ploen Becks lab</strain>
    </source>
</reference>
<organism evidence="2 3">
    <name type="scientific">Brachionus calyciflorus</name>
    <dbReference type="NCBI Taxonomy" id="104777"/>
    <lineage>
        <taxon>Eukaryota</taxon>
        <taxon>Metazoa</taxon>
        <taxon>Spiralia</taxon>
        <taxon>Gnathifera</taxon>
        <taxon>Rotifera</taxon>
        <taxon>Eurotatoria</taxon>
        <taxon>Monogononta</taxon>
        <taxon>Pseudotrocha</taxon>
        <taxon>Ploima</taxon>
        <taxon>Brachionidae</taxon>
        <taxon>Brachionus</taxon>
    </lineage>
</organism>
<evidence type="ECO:0000313" key="3">
    <source>
        <dbReference type="Proteomes" id="UP000663879"/>
    </source>
</evidence>
<protein>
    <submittedName>
        <fullName evidence="2">Uncharacterized protein</fullName>
    </submittedName>
</protein>
<sequence>MPKLNSPYSEIDTERPDVKTIESDDEILSSIKQRLISKKFSKNDGNAENLVEIVFENSFENSLVIEDEIHEFVTKKEKKNISRTKSLISNESKIDDSSDDDTIDTKYLRKSRRSNLKKRFENEEQDEEENVEQENDEDKEEEDEVKTDRISFGVWQYFKRFGNEICEHTICQIEERIPCYAHLLDLVIERVFKKYKQLAGKNSEEESEELDESEIEDSEIDENEDDKKKNLPRHSE</sequence>
<feature type="region of interest" description="Disordered" evidence="1">
    <location>
        <begin position="199"/>
        <end position="236"/>
    </location>
</feature>
<feature type="compositionally biased region" description="Basic and acidic residues" evidence="1">
    <location>
        <begin position="225"/>
        <end position="236"/>
    </location>
</feature>
<dbReference type="AlphaFoldDB" id="A0A814DK79"/>
<feature type="compositionally biased region" description="Acidic residues" evidence="1">
    <location>
        <begin position="205"/>
        <end position="224"/>
    </location>
</feature>
<evidence type="ECO:0000313" key="2">
    <source>
        <dbReference type="EMBL" id="CAF0958235.1"/>
    </source>
</evidence>
<dbReference type="Proteomes" id="UP000663879">
    <property type="component" value="Unassembled WGS sequence"/>
</dbReference>
<feature type="non-terminal residue" evidence="2">
    <location>
        <position position="1"/>
    </location>
</feature>
<gene>
    <name evidence="2" type="ORF">OXX778_LOCUS14308</name>
</gene>
<accession>A0A814DK79</accession>
<feature type="compositionally biased region" description="Acidic residues" evidence="1">
    <location>
        <begin position="123"/>
        <end position="145"/>
    </location>
</feature>
<keyword evidence="3" id="KW-1185">Reference proteome</keyword>